<dbReference type="STRING" id="1447883.A0A2B7YE11"/>
<evidence type="ECO:0008006" key="6">
    <source>
        <dbReference type="Google" id="ProtNLM"/>
    </source>
</evidence>
<dbReference type="Pfam" id="PF11954">
    <property type="entry name" value="DUF3471"/>
    <property type="match status" value="1"/>
</dbReference>
<accession>A0A2B7YE11</accession>
<dbReference type="PANTHER" id="PTHR46825:SF14">
    <property type="entry name" value="BETA-LACTAMASE-RELATED DOMAIN-CONTAINING PROTEIN"/>
    <property type="match status" value="1"/>
</dbReference>
<dbReference type="AlphaFoldDB" id="A0A2B7YE11"/>
<evidence type="ECO:0000313" key="4">
    <source>
        <dbReference type="EMBL" id="PGH19319.1"/>
    </source>
</evidence>
<dbReference type="InterPro" id="IPR050491">
    <property type="entry name" value="AmpC-like"/>
</dbReference>
<dbReference type="PANTHER" id="PTHR46825">
    <property type="entry name" value="D-ALANYL-D-ALANINE-CARBOXYPEPTIDASE/ENDOPEPTIDASE AMPH"/>
    <property type="match status" value="1"/>
</dbReference>
<dbReference type="InterPro" id="IPR001466">
    <property type="entry name" value="Beta-lactam-related"/>
</dbReference>
<evidence type="ECO:0000259" key="2">
    <source>
        <dbReference type="Pfam" id="PF00144"/>
    </source>
</evidence>
<comment type="caution">
    <text evidence="4">The sequence shown here is derived from an EMBL/GenBank/DDBJ whole genome shotgun (WGS) entry which is preliminary data.</text>
</comment>
<evidence type="ECO:0000313" key="5">
    <source>
        <dbReference type="Proteomes" id="UP000224634"/>
    </source>
</evidence>
<dbReference type="InterPro" id="IPR021860">
    <property type="entry name" value="Peptidase_S12_Pab87-rel_C"/>
</dbReference>
<proteinExistence type="inferred from homology"/>
<name>A0A2B7YE11_POLH7</name>
<dbReference type="SUPFAM" id="SSF56601">
    <property type="entry name" value="beta-lactamase/transpeptidase-like"/>
    <property type="match status" value="1"/>
</dbReference>
<gene>
    <name evidence="4" type="ORF">AJ80_04072</name>
</gene>
<feature type="domain" description="Peptidase S12 Pab87-related C-terminal" evidence="3">
    <location>
        <begin position="424"/>
        <end position="492"/>
    </location>
</feature>
<dbReference type="Gene3D" id="2.40.128.600">
    <property type="match status" value="1"/>
</dbReference>
<dbReference type="OrthoDB" id="5946976at2759"/>
<evidence type="ECO:0000259" key="3">
    <source>
        <dbReference type="Pfam" id="PF11954"/>
    </source>
</evidence>
<dbReference type="Proteomes" id="UP000224634">
    <property type="component" value="Unassembled WGS sequence"/>
</dbReference>
<sequence length="558" mass="61889">MADNIADRLSALEPQIIELLSTSGTERLSLGVIHQNKIVHTANYIHPLLHMNFMGPPDLPNEETVYPIGSLTMGLVAAVVGMLVDEGKLAWNIPIVTYVPEFRSHPSWRPQVTLTDLLAHRSGVPRGNFWLGVNNNILVRKDNSNAMIPSLLAVVRSSERFQYSDYGYEIVGQVIKKVTGQSWAQHLEARVFQPLGLSRTGTSALHLIHDTNRSGAYIGLSDGIPWKVEDVKLGHDTFMGAAGGVRSCISDLLVLYKSFLNAMDPMFLNRNPSPTPFKQVKSLITARALMPNPSPREVSSALGWCRTQLPGPMGATGMNFQLSLGRIPEIRSGFASHLALHHLGSSTGPSSAVCLFPEMQSGIIVLTNTFGLNDCADFVAQLLTETLFLVMNKHDFISLAKQATERHLAWYKKIGEAVERAREAGGPPRALREYEGRYVNTTETLTIDVMEIDGKLHMMFENLADETYELFHYQKDTWTWVSSRDQLAEMGRWTTVEAGYHLLEFGPSVNGPGSVQGGQTNSGHAIERLIWRFHENVPYEGMLFVKREGSHGRISNSD</sequence>
<dbReference type="Pfam" id="PF00144">
    <property type="entry name" value="Beta-lactamase"/>
    <property type="match status" value="1"/>
</dbReference>
<organism evidence="4 5">
    <name type="scientific">Polytolypa hystricis (strain UAMH7299)</name>
    <dbReference type="NCBI Taxonomy" id="1447883"/>
    <lineage>
        <taxon>Eukaryota</taxon>
        <taxon>Fungi</taxon>
        <taxon>Dikarya</taxon>
        <taxon>Ascomycota</taxon>
        <taxon>Pezizomycotina</taxon>
        <taxon>Eurotiomycetes</taxon>
        <taxon>Eurotiomycetidae</taxon>
        <taxon>Onygenales</taxon>
        <taxon>Onygenales incertae sedis</taxon>
        <taxon>Polytolypa</taxon>
    </lineage>
</organism>
<keyword evidence="5" id="KW-1185">Reference proteome</keyword>
<feature type="domain" description="Beta-lactamase-related" evidence="2">
    <location>
        <begin position="28"/>
        <end position="382"/>
    </location>
</feature>
<dbReference type="EMBL" id="PDNA01000049">
    <property type="protein sequence ID" value="PGH19319.1"/>
    <property type="molecule type" value="Genomic_DNA"/>
</dbReference>
<reference evidence="4 5" key="1">
    <citation type="submission" date="2017-10" db="EMBL/GenBank/DDBJ databases">
        <title>Comparative genomics in systemic dimorphic fungi from Ajellomycetaceae.</title>
        <authorList>
            <person name="Munoz J.F."/>
            <person name="Mcewen J.G."/>
            <person name="Clay O.K."/>
            <person name="Cuomo C.A."/>
        </authorList>
    </citation>
    <scope>NUCLEOTIDE SEQUENCE [LARGE SCALE GENOMIC DNA]</scope>
    <source>
        <strain evidence="4 5">UAMH7299</strain>
    </source>
</reference>
<evidence type="ECO:0000256" key="1">
    <source>
        <dbReference type="ARBA" id="ARBA00038215"/>
    </source>
</evidence>
<comment type="similarity">
    <text evidence="1">Belongs to the peptidase S12 family.</text>
</comment>
<dbReference type="InterPro" id="IPR012338">
    <property type="entry name" value="Beta-lactam/transpept-like"/>
</dbReference>
<protein>
    <recommendedName>
        <fullName evidence="6">Beta-lactamase-related domain-containing protein</fullName>
    </recommendedName>
</protein>
<dbReference type="Gene3D" id="3.40.710.10">
    <property type="entry name" value="DD-peptidase/beta-lactamase superfamily"/>
    <property type="match status" value="1"/>
</dbReference>